<organism evidence="1 2">
    <name type="scientific">Microbacterium yannicii</name>
    <dbReference type="NCBI Taxonomy" id="671622"/>
    <lineage>
        <taxon>Bacteria</taxon>
        <taxon>Bacillati</taxon>
        <taxon>Actinomycetota</taxon>
        <taxon>Actinomycetes</taxon>
        <taxon>Micrococcales</taxon>
        <taxon>Microbacteriaceae</taxon>
        <taxon>Microbacterium</taxon>
    </lineage>
</organism>
<accession>A0ABP9MMK7</accession>
<evidence type="ECO:0000313" key="2">
    <source>
        <dbReference type="Proteomes" id="UP001501407"/>
    </source>
</evidence>
<reference evidence="2" key="1">
    <citation type="journal article" date="2019" name="Int. J. Syst. Evol. Microbiol.">
        <title>The Global Catalogue of Microorganisms (GCM) 10K type strain sequencing project: providing services to taxonomists for standard genome sequencing and annotation.</title>
        <authorList>
            <consortium name="The Broad Institute Genomics Platform"/>
            <consortium name="The Broad Institute Genome Sequencing Center for Infectious Disease"/>
            <person name="Wu L."/>
            <person name="Ma J."/>
        </authorList>
    </citation>
    <scope>NUCLEOTIDE SEQUENCE [LARGE SCALE GENOMIC DNA]</scope>
    <source>
        <strain evidence="2">JCM 18959</strain>
    </source>
</reference>
<evidence type="ECO:0000313" key="1">
    <source>
        <dbReference type="EMBL" id="GAA5098209.1"/>
    </source>
</evidence>
<name>A0ABP9MMK7_9MICO</name>
<dbReference type="Proteomes" id="UP001501407">
    <property type="component" value="Unassembled WGS sequence"/>
</dbReference>
<sequence length="64" mass="7156">MLRDTSVSFNIGTVVRLSIAKEPTTSDPARFPPDCMLSDSLPYVERMWIVMGGLRAGRCRYPPP</sequence>
<protein>
    <submittedName>
        <fullName evidence="1">Uncharacterized protein</fullName>
    </submittedName>
</protein>
<dbReference type="EMBL" id="BAABKZ010000005">
    <property type="protein sequence ID" value="GAA5098209.1"/>
    <property type="molecule type" value="Genomic_DNA"/>
</dbReference>
<comment type="caution">
    <text evidence="1">The sequence shown here is derived from an EMBL/GenBank/DDBJ whole genome shotgun (WGS) entry which is preliminary data.</text>
</comment>
<keyword evidence="2" id="KW-1185">Reference proteome</keyword>
<proteinExistence type="predicted"/>
<gene>
    <name evidence="1" type="ORF">GCM10025760_33170</name>
</gene>